<dbReference type="CDD" id="cd18105">
    <property type="entry name" value="SpoU-like_MRM1"/>
    <property type="match status" value="1"/>
</dbReference>
<evidence type="ECO:0000256" key="9">
    <source>
        <dbReference type="ARBA" id="ARBA00034881"/>
    </source>
</evidence>
<dbReference type="GO" id="GO:0003723">
    <property type="term" value="F:RNA binding"/>
    <property type="evidence" value="ECO:0007669"/>
    <property type="project" value="InterPro"/>
</dbReference>
<keyword evidence="4" id="KW-0489">Methyltransferase</keyword>
<evidence type="ECO:0000256" key="3">
    <source>
        <dbReference type="ARBA" id="ARBA00022552"/>
    </source>
</evidence>
<dbReference type="EMBL" id="JANBOJ010000001">
    <property type="protein sequence ID" value="KAJ1725816.1"/>
    <property type="molecule type" value="Genomic_DNA"/>
</dbReference>
<dbReference type="PANTHER" id="PTHR46103:SF1">
    <property type="entry name" value="RRNA METHYLTRANSFERASE 1, MITOCHONDRIAL"/>
    <property type="match status" value="1"/>
</dbReference>
<evidence type="ECO:0000256" key="5">
    <source>
        <dbReference type="ARBA" id="ARBA00022679"/>
    </source>
</evidence>
<evidence type="ECO:0000313" key="12">
    <source>
        <dbReference type="Proteomes" id="UP001149813"/>
    </source>
</evidence>
<dbReference type="InterPro" id="IPR029028">
    <property type="entry name" value="Alpha/beta_knot_MTases"/>
</dbReference>
<keyword evidence="3" id="KW-0698">rRNA processing</keyword>
<proteinExistence type="inferred from homology"/>
<comment type="similarity">
    <text evidence="2">Belongs to the class IV-like SAM-binding methyltransferase superfamily. RNA methyltransferase TrmH family.</text>
</comment>
<organism evidence="11 12">
    <name type="scientific">Coemansia erecta</name>
    <dbReference type="NCBI Taxonomy" id="147472"/>
    <lineage>
        <taxon>Eukaryota</taxon>
        <taxon>Fungi</taxon>
        <taxon>Fungi incertae sedis</taxon>
        <taxon>Zoopagomycota</taxon>
        <taxon>Kickxellomycotina</taxon>
        <taxon>Kickxellomycetes</taxon>
        <taxon>Kickxellales</taxon>
        <taxon>Kickxellaceae</taxon>
        <taxon>Coemansia</taxon>
    </lineage>
</organism>
<dbReference type="PANTHER" id="PTHR46103">
    <property type="entry name" value="RRNA METHYLTRANSFERASE 1, MITOCHONDRIAL"/>
    <property type="match status" value="1"/>
</dbReference>
<reference evidence="11" key="1">
    <citation type="submission" date="2022-07" db="EMBL/GenBank/DDBJ databases">
        <title>Phylogenomic reconstructions and comparative analyses of Kickxellomycotina fungi.</title>
        <authorList>
            <person name="Reynolds N.K."/>
            <person name="Stajich J.E."/>
            <person name="Barry K."/>
            <person name="Grigoriev I.V."/>
            <person name="Crous P."/>
            <person name="Smith M.E."/>
        </authorList>
    </citation>
    <scope>NUCLEOTIDE SEQUENCE</scope>
    <source>
        <strain evidence="11">NBRC 32514</strain>
    </source>
</reference>
<dbReference type="Pfam" id="PF08032">
    <property type="entry name" value="SpoU_sub_bind"/>
    <property type="match status" value="1"/>
</dbReference>
<dbReference type="SUPFAM" id="SSF75217">
    <property type="entry name" value="alpha/beta knot"/>
    <property type="match status" value="1"/>
</dbReference>
<dbReference type="InterPro" id="IPR001537">
    <property type="entry name" value="SpoU_MeTrfase"/>
</dbReference>
<dbReference type="Gene3D" id="3.40.1280.10">
    <property type="match status" value="1"/>
</dbReference>
<gene>
    <name evidence="11" type="ORF">LPJ53_000077</name>
</gene>
<dbReference type="AlphaFoldDB" id="A0A9W8CVK3"/>
<protein>
    <recommendedName>
        <fullName evidence="9">rRNA methyltransferase 1, mitochondrial</fullName>
    </recommendedName>
</protein>
<evidence type="ECO:0000256" key="2">
    <source>
        <dbReference type="ARBA" id="ARBA00007228"/>
    </source>
</evidence>
<evidence type="ECO:0000256" key="7">
    <source>
        <dbReference type="ARBA" id="ARBA00022946"/>
    </source>
</evidence>
<keyword evidence="12" id="KW-1185">Reference proteome</keyword>
<dbReference type="GO" id="GO:0016435">
    <property type="term" value="F:rRNA (guanine) methyltransferase activity"/>
    <property type="evidence" value="ECO:0007669"/>
    <property type="project" value="TreeGrafter"/>
</dbReference>
<dbReference type="Gene3D" id="3.30.1330.30">
    <property type="match status" value="1"/>
</dbReference>
<keyword evidence="7" id="KW-0809">Transit peptide</keyword>
<evidence type="ECO:0000259" key="10">
    <source>
        <dbReference type="SMART" id="SM00967"/>
    </source>
</evidence>
<evidence type="ECO:0000256" key="6">
    <source>
        <dbReference type="ARBA" id="ARBA00022691"/>
    </source>
</evidence>
<comment type="subcellular location">
    <subcellularLocation>
        <location evidence="1">Mitochondrion</location>
    </subcellularLocation>
</comment>
<dbReference type="SUPFAM" id="SSF55315">
    <property type="entry name" value="L30e-like"/>
    <property type="match status" value="1"/>
</dbReference>
<keyword evidence="8" id="KW-0496">Mitochondrion</keyword>
<name>A0A9W8CVK3_9FUNG</name>
<dbReference type="SMART" id="SM00967">
    <property type="entry name" value="SpoU_sub_bind"/>
    <property type="match status" value="1"/>
</dbReference>
<dbReference type="Proteomes" id="UP001149813">
    <property type="component" value="Unassembled WGS sequence"/>
</dbReference>
<evidence type="ECO:0000256" key="4">
    <source>
        <dbReference type="ARBA" id="ARBA00022603"/>
    </source>
</evidence>
<evidence type="ECO:0000256" key="8">
    <source>
        <dbReference type="ARBA" id="ARBA00023128"/>
    </source>
</evidence>
<dbReference type="InterPro" id="IPR047261">
    <property type="entry name" value="MRM1_MeTrfase_dom"/>
</dbReference>
<sequence length="293" mass="31721">MWVAKRKLEIKTPGFGVGLPNTELLYGWTPVLAALKQGQREILGLYILGDYEGDHSREHTMEIVETAESMDVMVKEASRSELDQITNDGVHQGVVLRVGMFPAPPIKELGAFANGQHTVKCTSERSIVHGARRKYPLWLFLDGIQDTHNLGSILRSALYFGIDSAVLCGRESCHTSPTVSKTSAGAMECMTIYKSRLAERLVRKAKDDGWKVVCTTTHSTIAGASIQVSELPELDSPTVLVMGSEGTGISQPILELSDVNVHIPAKADVPSIVDSLNVGVAAAIILSSLKMPE</sequence>
<evidence type="ECO:0000256" key="1">
    <source>
        <dbReference type="ARBA" id="ARBA00004173"/>
    </source>
</evidence>
<dbReference type="InterPro" id="IPR029064">
    <property type="entry name" value="Ribosomal_eL30-like_sf"/>
</dbReference>
<keyword evidence="6" id="KW-0949">S-adenosyl-L-methionine</keyword>
<dbReference type="InterPro" id="IPR047182">
    <property type="entry name" value="MRM1"/>
</dbReference>
<dbReference type="Pfam" id="PF00588">
    <property type="entry name" value="SpoU_methylase"/>
    <property type="match status" value="1"/>
</dbReference>
<keyword evidence="5" id="KW-0808">Transferase</keyword>
<evidence type="ECO:0000313" key="11">
    <source>
        <dbReference type="EMBL" id="KAJ1725816.1"/>
    </source>
</evidence>
<dbReference type="GO" id="GO:0005739">
    <property type="term" value="C:mitochondrion"/>
    <property type="evidence" value="ECO:0007669"/>
    <property type="project" value="UniProtKB-SubCell"/>
</dbReference>
<feature type="domain" description="RNA 2-O ribose methyltransferase substrate binding" evidence="10">
    <location>
        <begin position="24"/>
        <end position="104"/>
    </location>
</feature>
<dbReference type="InterPro" id="IPR013123">
    <property type="entry name" value="SpoU_subst-bd"/>
</dbReference>
<accession>A0A9W8CVK3</accession>
<dbReference type="OrthoDB" id="270651at2759"/>
<comment type="caution">
    <text evidence="11">The sequence shown here is derived from an EMBL/GenBank/DDBJ whole genome shotgun (WGS) entry which is preliminary data.</text>
</comment>
<dbReference type="InterPro" id="IPR029026">
    <property type="entry name" value="tRNA_m1G_MTases_N"/>
</dbReference>